<dbReference type="AlphaFoldDB" id="A0A2N9FWF4"/>
<feature type="transmembrane region" description="Helical" evidence="15">
    <location>
        <begin position="212"/>
        <end position="232"/>
    </location>
</feature>
<keyword evidence="3" id="KW-0150">Chloroplast</keyword>
<evidence type="ECO:0000256" key="7">
    <source>
        <dbReference type="ARBA" id="ARBA00022777"/>
    </source>
</evidence>
<evidence type="ECO:0000256" key="12">
    <source>
        <dbReference type="ARBA" id="ARBA00039024"/>
    </source>
</evidence>
<evidence type="ECO:0000256" key="11">
    <source>
        <dbReference type="ARBA" id="ARBA00024015"/>
    </source>
</evidence>
<evidence type="ECO:0000256" key="2">
    <source>
        <dbReference type="ARBA" id="ARBA00010794"/>
    </source>
</evidence>
<keyword evidence="8" id="KW-0809">Transit peptide</keyword>
<proteinExistence type="inferred from homology"/>
<evidence type="ECO:0000256" key="5">
    <source>
        <dbReference type="ARBA" id="ARBA00022679"/>
    </source>
</evidence>
<keyword evidence="4" id="KW-0934">Plastid</keyword>
<keyword evidence="6 15" id="KW-0812">Transmembrane</keyword>
<feature type="compositionally biased region" description="Polar residues" evidence="14">
    <location>
        <begin position="1"/>
        <end position="11"/>
    </location>
</feature>
<dbReference type="InterPro" id="IPR039606">
    <property type="entry name" value="Phytol/farnesol_kinase"/>
</dbReference>
<dbReference type="EMBL" id="OIVN01001225">
    <property type="protein sequence ID" value="SPC91475.1"/>
    <property type="molecule type" value="Genomic_DNA"/>
</dbReference>
<feature type="transmembrane region" description="Helical" evidence="15">
    <location>
        <begin position="178"/>
        <end position="200"/>
    </location>
</feature>
<evidence type="ECO:0000256" key="3">
    <source>
        <dbReference type="ARBA" id="ARBA00022528"/>
    </source>
</evidence>
<evidence type="ECO:0000256" key="13">
    <source>
        <dbReference type="ARBA" id="ARBA00048889"/>
    </source>
</evidence>
<accession>A0A2N9FWF4</accession>
<dbReference type="EC" id="2.7.1.182" evidence="12"/>
<feature type="transmembrane region" description="Helical" evidence="15">
    <location>
        <begin position="153"/>
        <end position="172"/>
    </location>
</feature>
<keyword evidence="9 15" id="KW-1133">Transmembrane helix</keyword>
<keyword evidence="5" id="KW-0808">Transferase</keyword>
<dbReference type="GO" id="GO:0010276">
    <property type="term" value="F:phytol kinase activity"/>
    <property type="evidence" value="ECO:0007669"/>
    <property type="project" value="UniProtKB-EC"/>
</dbReference>
<evidence type="ECO:0000256" key="4">
    <source>
        <dbReference type="ARBA" id="ARBA00022640"/>
    </source>
</evidence>
<comment type="catalytic activity">
    <reaction evidence="13">
        <text>phytol + CTP = phytyl phosphate + CDP + H(+)</text>
        <dbReference type="Rhea" id="RHEA:38055"/>
        <dbReference type="ChEBI" id="CHEBI:15378"/>
        <dbReference type="ChEBI" id="CHEBI:17327"/>
        <dbReference type="ChEBI" id="CHEBI:37563"/>
        <dbReference type="ChEBI" id="CHEBI:58069"/>
        <dbReference type="ChEBI" id="CHEBI:75483"/>
        <dbReference type="EC" id="2.7.1.182"/>
    </reaction>
</comment>
<dbReference type="GO" id="GO:0010189">
    <property type="term" value="P:vitamin E biosynthetic process"/>
    <property type="evidence" value="ECO:0007669"/>
    <property type="project" value="TreeGrafter"/>
</dbReference>
<evidence type="ECO:0000256" key="6">
    <source>
        <dbReference type="ARBA" id="ARBA00022692"/>
    </source>
</evidence>
<feature type="region of interest" description="Disordered" evidence="14">
    <location>
        <begin position="1"/>
        <end position="21"/>
    </location>
</feature>
<evidence type="ECO:0000256" key="10">
    <source>
        <dbReference type="ARBA" id="ARBA00023136"/>
    </source>
</evidence>
<sequence>MTALFPTQSSSRKTKNKSPFDEKRLLEQNKRIQKEINAPEDFPTFVKEGFQVNVVTPENYTKRDSRLIYRDIEVGQGDCPKDEFKQKAGPCIVWAAFHGFLADFQNSTTTEARYFTCLAPLVNCLRLVIYGLSLASDEGLIKSVTREGKPEELLRGLLYYVLILIICALVFWRESPVGVISLAMMCGGDGVADIIGRRFGSLKIPYNQQKSWAGSISMFVFGFLLSIGMLQYHSVLGYLLLDWVWTVQKVALVSLVAIVVESLPTTEVVDDNISVPFVSMAVAFWMFGPQSLFEAIESIRQLANIGGVLRIDKPWELIHEHLLLEKPMKEGVLYIKLFDDPSTIKSNGENNVNGLRLDNRAEDRKIMGGLGLSLGGSLLGYTDVVVQ</sequence>
<dbReference type="PANTHER" id="PTHR32523">
    <property type="entry name" value="PHYTOL KINASE 1, CHLOROPLASTIC"/>
    <property type="match status" value="1"/>
</dbReference>
<name>A0A2N9FWF4_FAGSY</name>
<protein>
    <recommendedName>
        <fullName evidence="12">phytol kinase</fullName>
        <ecNumber evidence="12">2.7.1.182</ecNumber>
    </recommendedName>
</protein>
<dbReference type="PANTHER" id="PTHR32523:SF8">
    <property type="entry name" value="DOLICHOL KINASE"/>
    <property type="match status" value="1"/>
</dbReference>
<keyword evidence="10 15" id="KW-0472">Membrane</keyword>
<comment type="pathway">
    <text evidence="11">Cofactor biosynthesis; tocopherol biosynthesis.</text>
</comment>
<evidence type="ECO:0000256" key="1">
    <source>
        <dbReference type="ARBA" id="ARBA00004508"/>
    </source>
</evidence>
<evidence type="ECO:0000256" key="14">
    <source>
        <dbReference type="SAM" id="MobiDB-lite"/>
    </source>
</evidence>
<keyword evidence="7" id="KW-0418">Kinase</keyword>
<comment type="subcellular location">
    <subcellularLocation>
        <location evidence="1">Plastid</location>
        <location evidence="1">Chloroplast membrane</location>
        <topology evidence="1">Multi-pass membrane protein</topology>
    </subcellularLocation>
</comment>
<evidence type="ECO:0000256" key="9">
    <source>
        <dbReference type="ARBA" id="ARBA00022989"/>
    </source>
</evidence>
<gene>
    <name evidence="16" type="ORF">FSB_LOCUS19357</name>
</gene>
<reference evidence="16" key="1">
    <citation type="submission" date="2018-02" db="EMBL/GenBank/DDBJ databases">
        <authorList>
            <person name="Cohen D.B."/>
            <person name="Kent A.D."/>
        </authorList>
    </citation>
    <scope>NUCLEOTIDE SEQUENCE</scope>
</reference>
<comment type="similarity">
    <text evidence="2">Belongs to the polyprenol kinase family.</text>
</comment>
<evidence type="ECO:0000256" key="15">
    <source>
        <dbReference type="SAM" id="Phobius"/>
    </source>
</evidence>
<evidence type="ECO:0000256" key="8">
    <source>
        <dbReference type="ARBA" id="ARBA00022946"/>
    </source>
</evidence>
<evidence type="ECO:0000313" key="16">
    <source>
        <dbReference type="EMBL" id="SPC91475.1"/>
    </source>
</evidence>
<dbReference type="GO" id="GO:0031969">
    <property type="term" value="C:chloroplast membrane"/>
    <property type="evidence" value="ECO:0007669"/>
    <property type="project" value="UniProtKB-SubCell"/>
</dbReference>
<organism evidence="16">
    <name type="scientific">Fagus sylvatica</name>
    <name type="common">Beechnut</name>
    <dbReference type="NCBI Taxonomy" id="28930"/>
    <lineage>
        <taxon>Eukaryota</taxon>
        <taxon>Viridiplantae</taxon>
        <taxon>Streptophyta</taxon>
        <taxon>Embryophyta</taxon>
        <taxon>Tracheophyta</taxon>
        <taxon>Spermatophyta</taxon>
        <taxon>Magnoliopsida</taxon>
        <taxon>eudicotyledons</taxon>
        <taxon>Gunneridae</taxon>
        <taxon>Pentapetalae</taxon>
        <taxon>rosids</taxon>
        <taxon>fabids</taxon>
        <taxon>Fagales</taxon>
        <taxon>Fagaceae</taxon>
        <taxon>Fagus</taxon>
    </lineage>
</organism>